<dbReference type="AlphaFoldDB" id="A0A6A6Y039"/>
<feature type="non-terminal residue" evidence="1">
    <location>
        <position position="1"/>
    </location>
</feature>
<gene>
    <name evidence="1 3" type="ORF">BDZ99DRAFT_364762</name>
</gene>
<reference evidence="3" key="2">
    <citation type="submission" date="2020-04" db="EMBL/GenBank/DDBJ databases">
        <authorList>
            <consortium name="NCBI Genome Project"/>
        </authorList>
    </citation>
    <scope>NUCLEOTIDE SEQUENCE</scope>
    <source>
        <strain evidence="3">CBS 304.34</strain>
    </source>
</reference>
<reference evidence="1 3" key="1">
    <citation type="journal article" date="2020" name="Stud. Mycol.">
        <title>101 Dothideomycetes genomes: a test case for predicting lifestyles and emergence of pathogens.</title>
        <authorList>
            <person name="Haridas S."/>
            <person name="Albert R."/>
            <person name="Binder M."/>
            <person name="Bloem J."/>
            <person name="Labutti K."/>
            <person name="Salamov A."/>
            <person name="Andreopoulos B."/>
            <person name="Baker S."/>
            <person name="Barry K."/>
            <person name="Bills G."/>
            <person name="Bluhm B."/>
            <person name="Cannon C."/>
            <person name="Castanera R."/>
            <person name="Culley D."/>
            <person name="Daum C."/>
            <person name="Ezra D."/>
            <person name="Gonzalez J."/>
            <person name="Henrissat B."/>
            <person name="Kuo A."/>
            <person name="Liang C."/>
            <person name="Lipzen A."/>
            <person name="Lutzoni F."/>
            <person name="Magnuson J."/>
            <person name="Mondo S."/>
            <person name="Nolan M."/>
            <person name="Ohm R."/>
            <person name="Pangilinan J."/>
            <person name="Park H.-J."/>
            <person name="Ramirez L."/>
            <person name="Alfaro M."/>
            <person name="Sun H."/>
            <person name="Tritt A."/>
            <person name="Yoshinaga Y."/>
            <person name="Zwiers L.-H."/>
            <person name="Turgeon B."/>
            <person name="Goodwin S."/>
            <person name="Spatafora J."/>
            <person name="Crous P."/>
            <person name="Grigoriev I."/>
        </authorList>
    </citation>
    <scope>NUCLEOTIDE SEQUENCE</scope>
    <source>
        <strain evidence="1 3">CBS 304.34</strain>
    </source>
</reference>
<feature type="non-terminal residue" evidence="1">
    <location>
        <position position="323"/>
    </location>
</feature>
<evidence type="ECO:0000313" key="1">
    <source>
        <dbReference type="EMBL" id="KAF2801585.1"/>
    </source>
</evidence>
<dbReference type="OrthoDB" id="4966at2759"/>
<sequence>PTPTATPLRPPFNLLQNILDNSDLSLALAINLPIKQFIDLYAISKHFHWEVNSHLQGYIKAYIAHNAPDTAKIFKWSQYAKSTIYDPAVRPIGIHPAVPLAFRDRNRTIPALRWLQKVMHREHVANKIVSLLACEGLRLPHGTTTIIKKIWFLLEQPTCGQRAATLKDRKSWTDRDLLLATILFHKLDLRFTDPEHGKGEPALRTFLLTQKSLDPMLRVLEGYYSRKDKYTEFVNLILEAFYNEVRHAGMFDEDDEDDDNEDSEFGALGREHWYRPCPPLASPDTMILYEAFAQGLNLQKFIVDSILWGNADPRDGGAIPPIR</sequence>
<keyword evidence="2" id="KW-1185">Reference proteome</keyword>
<dbReference type="Proteomes" id="UP000504636">
    <property type="component" value="Unplaced"/>
</dbReference>
<reference evidence="3" key="3">
    <citation type="submission" date="2025-04" db="UniProtKB">
        <authorList>
            <consortium name="RefSeq"/>
        </authorList>
    </citation>
    <scope>IDENTIFICATION</scope>
    <source>
        <strain evidence="3">CBS 304.34</strain>
    </source>
</reference>
<protein>
    <submittedName>
        <fullName evidence="1 3">Uncharacterized protein</fullName>
    </submittedName>
</protein>
<accession>A0A6A6Y039</accession>
<evidence type="ECO:0000313" key="3">
    <source>
        <dbReference type="RefSeq" id="XP_033568549.1"/>
    </source>
</evidence>
<name>A0A6A6Y039_9PEZI</name>
<dbReference type="EMBL" id="MU003729">
    <property type="protein sequence ID" value="KAF2801585.1"/>
    <property type="molecule type" value="Genomic_DNA"/>
</dbReference>
<dbReference type="RefSeq" id="XP_033568549.1">
    <property type="nucleotide sequence ID" value="XM_033714730.1"/>
</dbReference>
<evidence type="ECO:0000313" key="2">
    <source>
        <dbReference type="Proteomes" id="UP000504636"/>
    </source>
</evidence>
<dbReference type="GeneID" id="54455623"/>
<proteinExistence type="predicted"/>
<organism evidence="1">
    <name type="scientific">Mytilinidion resinicola</name>
    <dbReference type="NCBI Taxonomy" id="574789"/>
    <lineage>
        <taxon>Eukaryota</taxon>
        <taxon>Fungi</taxon>
        <taxon>Dikarya</taxon>
        <taxon>Ascomycota</taxon>
        <taxon>Pezizomycotina</taxon>
        <taxon>Dothideomycetes</taxon>
        <taxon>Pleosporomycetidae</taxon>
        <taxon>Mytilinidiales</taxon>
        <taxon>Mytilinidiaceae</taxon>
        <taxon>Mytilinidion</taxon>
    </lineage>
</organism>